<name>A0AAW2ZCQ4_9EUKA</name>
<dbReference type="GO" id="GO:0005737">
    <property type="term" value="C:cytoplasm"/>
    <property type="evidence" value="ECO:0007669"/>
    <property type="project" value="InterPro"/>
</dbReference>
<dbReference type="Pfam" id="PF00719">
    <property type="entry name" value="Pyrophosphatase"/>
    <property type="match status" value="1"/>
</dbReference>
<evidence type="ECO:0000256" key="4">
    <source>
        <dbReference type="ARBA" id="ARBA00022490"/>
    </source>
</evidence>
<evidence type="ECO:0000256" key="6">
    <source>
        <dbReference type="ARBA" id="ARBA00022801"/>
    </source>
</evidence>
<dbReference type="EC" id="3.6.1.1" evidence="3"/>
<evidence type="ECO:0000256" key="1">
    <source>
        <dbReference type="ARBA" id="ARBA00001946"/>
    </source>
</evidence>
<comment type="similarity">
    <text evidence="2">Belongs to the PPase family.</text>
</comment>
<evidence type="ECO:0000313" key="10">
    <source>
        <dbReference type="EMBL" id="KAL0487526.1"/>
    </source>
</evidence>
<dbReference type="PANTHER" id="PTHR10286">
    <property type="entry name" value="INORGANIC PYROPHOSPHATASE"/>
    <property type="match status" value="1"/>
</dbReference>
<evidence type="ECO:0000313" key="11">
    <source>
        <dbReference type="Proteomes" id="UP001431209"/>
    </source>
</evidence>
<dbReference type="HAMAP" id="MF_00209">
    <property type="entry name" value="Inorganic_PPase"/>
    <property type="match status" value="1"/>
</dbReference>
<dbReference type="InterPro" id="IPR008162">
    <property type="entry name" value="Pyrophosphatase"/>
</dbReference>
<keyword evidence="6" id="KW-0378">Hydrolase</keyword>
<dbReference type="SUPFAM" id="SSF50324">
    <property type="entry name" value="Inorganic pyrophosphatase"/>
    <property type="match status" value="1"/>
</dbReference>
<keyword evidence="11" id="KW-1185">Reference proteome</keyword>
<dbReference type="CDD" id="cd00412">
    <property type="entry name" value="pyrophosphatase"/>
    <property type="match status" value="1"/>
</dbReference>
<dbReference type="FunFam" id="3.90.80.10:FF:000003">
    <property type="entry name" value="Inorganic pyrophosphatase"/>
    <property type="match status" value="1"/>
</dbReference>
<dbReference type="InterPro" id="IPR036649">
    <property type="entry name" value="Pyrophosphatase_sf"/>
</dbReference>
<dbReference type="GO" id="GO:0004427">
    <property type="term" value="F:inorganic diphosphate phosphatase activity"/>
    <property type="evidence" value="ECO:0007669"/>
    <property type="project" value="UniProtKB-EC"/>
</dbReference>
<evidence type="ECO:0000256" key="2">
    <source>
        <dbReference type="ARBA" id="ARBA00006220"/>
    </source>
</evidence>
<comment type="cofactor">
    <cofactor evidence="1">
        <name>Mg(2+)</name>
        <dbReference type="ChEBI" id="CHEBI:18420"/>
    </cofactor>
</comment>
<dbReference type="Proteomes" id="UP001431209">
    <property type="component" value="Unassembled WGS sequence"/>
</dbReference>
<evidence type="ECO:0000256" key="5">
    <source>
        <dbReference type="ARBA" id="ARBA00022723"/>
    </source>
</evidence>
<dbReference type="GO" id="GO:0000287">
    <property type="term" value="F:magnesium ion binding"/>
    <property type="evidence" value="ECO:0007669"/>
    <property type="project" value="InterPro"/>
</dbReference>
<dbReference type="AlphaFoldDB" id="A0AAW2ZCQ4"/>
<evidence type="ECO:0000256" key="8">
    <source>
        <dbReference type="ARBA" id="ARBA00040300"/>
    </source>
</evidence>
<accession>A0AAW2ZCQ4</accession>
<dbReference type="GO" id="GO:0006796">
    <property type="term" value="P:phosphate-containing compound metabolic process"/>
    <property type="evidence" value="ECO:0007669"/>
    <property type="project" value="InterPro"/>
</dbReference>
<organism evidence="10 11">
    <name type="scientific">Acrasis kona</name>
    <dbReference type="NCBI Taxonomy" id="1008807"/>
    <lineage>
        <taxon>Eukaryota</taxon>
        <taxon>Discoba</taxon>
        <taxon>Heterolobosea</taxon>
        <taxon>Tetramitia</taxon>
        <taxon>Eutetramitia</taxon>
        <taxon>Acrasidae</taxon>
        <taxon>Acrasis</taxon>
    </lineage>
</organism>
<protein>
    <recommendedName>
        <fullName evidence="8">Inorganic pyrophosphatase</fullName>
        <ecNumber evidence="3">3.6.1.1</ecNumber>
    </recommendedName>
</protein>
<sequence length="182" mass="20926">MTHAWHDIDLGEESPSIFYSVIEVTKGSKTKYQLDKKTGLLMVDRILSSSSVSPANYGFIPQTVAEDNDPLDVLVLMQDEVAPMSILRCIPIGVMLMMDCGEIDHKIICVHADDPEYKGYKHINELPKHRLQEVRFFFETYKLLENKWVRVEGFEGPEKAKQIVEKASQRYREKFANSLMSQ</sequence>
<dbReference type="PROSITE" id="PS00387">
    <property type="entry name" value="PPASE"/>
    <property type="match status" value="1"/>
</dbReference>
<reference evidence="10 11" key="1">
    <citation type="submission" date="2024-03" db="EMBL/GenBank/DDBJ databases">
        <title>The Acrasis kona genome and developmental transcriptomes reveal deep origins of eukaryotic multicellular pathways.</title>
        <authorList>
            <person name="Sheikh S."/>
            <person name="Fu C.-J."/>
            <person name="Brown M.W."/>
            <person name="Baldauf S.L."/>
        </authorList>
    </citation>
    <scope>NUCLEOTIDE SEQUENCE [LARGE SCALE GENOMIC DNA]</scope>
    <source>
        <strain evidence="10 11">ATCC MYA-3509</strain>
    </source>
</reference>
<evidence type="ECO:0000256" key="9">
    <source>
        <dbReference type="ARBA" id="ARBA00047820"/>
    </source>
</evidence>
<evidence type="ECO:0000256" key="3">
    <source>
        <dbReference type="ARBA" id="ARBA00012146"/>
    </source>
</evidence>
<comment type="caution">
    <text evidence="10">The sequence shown here is derived from an EMBL/GenBank/DDBJ whole genome shotgun (WGS) entry which is preliminary data.</text>
</comment>
<keyword evidence="4" id="KW-0963">Cytoplasm</keyword>
<keyword evidence="5" id="KW-0479">Metal-binding</keyword>
<comment type="catalytic activity">
    <reaction evidence="9">
        <text>diphosphate + H2O = 2 phosphate + H(+)</text>
        <dbReference type="Rhea" id="RHEA:24576"/>
        <dbReference type="ChEBI" id="CHEBI:15377"/>
        <dbReference type="ChEBI" id="CHEBI:15378"/>
        <dbReference type="ChEBI" id="CHEBI:33019"/>
        <dbReference type="ChEBI" id="CHEBI:43474"/>
        <dbReference type="EC" id="3.6.1.1"/>
    </reaction>
</comment>
<proteinExistence type="inferred from homology"/>
<evidence type="ECO:0000256" key="7">
    <source>
        <dbReference type="ARBA" id="ARBA00022842"/>
    </source>
</evidence>
<dbReference type="EMBL" id="JAOPGA020001347">
    <property type="protein sequence ID" value="KAL0487526.1"/>
    <property type="molecule type" value="Genomic_DNA"/>
</dbReference>
<dbReference type="Gene3D" id="3.90.80.10">
    <property type="entry name" value="Inorganic pyrophosphatase"/>
    <property type="match status" value="1"/>
</dbReference>
<gene>
    <name evidence="10" type="ORF">AKO1_008657</name>
</gene>
<keyword evidence="7" id="KW-0460">Magnesium</keyword>